<keyword evidence="3" id="KW-1185">Reference proteome</keyword>
<dbReference type="OrthoDB" id="5920692at2759"/>
<keyword evidence="1" id="KW-1133">Transmembrane helix</keyword>
<dbReference type="EMBL" id="JYDL01000146">
    <property type="protein sequence ID" value="KRX14897.1"/>
    <property type="molecule type" value="Genomic_DNA"/>
</dbReference>
<accession>A0A0V0RK63</accession>
<keyword evidence="1" id="KW-0812">Transmembrane</keyword>
<dbReference type="AlphaFoldDB" id="A0A0V0RK63"/>
<proteinExistence type="predicted"/>
<organism evidence="2 3">
    <name type="scientific">Trichinella nelsoni</name>
    <dbReference type="NCBI Taxonomy" id="6336"/>
    <lineage>
        <taxon>Eukaryota</taxon>
        <taxon>Metazoa</taxon>
        <taxon>Ecdysozoa</taxon>
        <taxon>Nematoda</taxon>
        <taxon>Enoplea</taxon>
        <taxon>Dorylaimia</taxon>
        <taxon>Trichinellida</taxon>
        <taxon>Trichinellidae</taxon>
        <taxon>Trichinella</taxon>
    </lineage>
</organism>
<sequence length="92" mass="10826">MVQYHMDESMGDVLTAMEMEETDDHDMLKSTLFTIFSETRSTYHYLTNSHNDENECMCNVKYRMRFHVNILLRNTALALSVIAIWGLLFNVK</sequence>
<feature type="transmembrane region" description="Helical" evidence="1">
    <location>
        <begin position="70"/>
        <end position="89"/>
    </location>
</feature>
<evidence type="ECO:0000256" key="1">
    <source>
        <dbReference type="SAM" id="Phobius"/>
    </source>
</evidence>
<name>A0A0V0RK63_9BILA</name>
<dbReference type="Proteomes" id="UP000054630">
    <property type="component" value="Unassembled WGS sequence"/>
</dbReference>
<gene>
    <name evidence="2" type="ORF">T07_12226</name>
</gene>
<protein>
    <submittedName>
        <fullName evidence="2">Uncharacterized protein</fullName>
    </submittedName>
</protein>
<evidence type="ECO:0000313" key="2">
    <source>
        <dbReference type="EMBL" id="KRX14897.1"/>
    </source>
</evidence>
<keyword evidence="1" id="KW-0472">Membrane</keyword>
<comment type="caution">
    <text evidence="2">The sequence shown here is derived from an EMBL/GenBank/DDBJ whole genome shotgun (WGS) entry which is preliminary data.</text>
</comment>
<evidence type="ECO:0000313" key="3">
    <source>
        <dbReference type="Proteomes" id="UP000054630"/>
    </source>
</evidence>
<reference evidence="2 3" key="1">
    <citation type="submission" date="2015-01" db="EMBL/GenBank/DDBJ databases">
        <title>Evolution of Trichinella species and genotypes.</title>
        <authorList>
            <person name="Korhonen P.K."/>
            <person name="Edoardo P."/>
            <person name="Giuseppe L.R."/>
            <person name="Gasser R.B."/>
        </authorList>
    </citation>
    <scope>NUCLEOTIDE SEQUENCE [LARGE SCALE GENOMIC DNA]</scope>
    <source>
        <strain evidence="2">ISS37</strain>
    </source>
</reference>